<accession>A0A8S5RM13</accession>
<dbReference type="SMART" id="SM00477">
    <property type="entry name" value="NUC"/>
    <property type="match status" value="1"/>
</dbReference>
<evidence type="ECO:0000313" key="3">
    <source>
        <dbReference type="EMBL" id="DAE32406.1"/>
    </source>
</evidence>
<dbReference type="Pfam" id="PF01223">
    <property type="entry name" value="Endonuclease_NS"/>
    <property type="match status" value="1"/>
</dbReference>
<evidence type="ECO:0000259" key="2">
    <source>
        <dbReference type="SMART" id="SM00892"/>
    </source>
</evidence>
<dbReference type="SMART" id="SM00892">
    <property type="entry name" value="Endonuclease_NS"/>
    <property type="match status" value="1"/>
</dbReference>
<keyword evidence="3" id="KW-0255">Endonuclease</keyword>
<dbReference type="InterPro" id="IPR040255">
    <property type="entry name" value="Non-specific_endonuclease"/>
</dbReference>
<feature type="domain" description="DNA/RNA non-specific endonuclease/pyrophosphatase/phosphodiesterase" evidence="2">
    <location>
        <begin position="35"/>
        <end position="196"/>
    </location>
</feature>
<dbReference type="Gene3D" id="3.40.570.10">
    <property type="entry name" value="Extracellular Endonuclease, subunit A"/>
    <property type="match status" value="1"/>
</dbReference>
<dbReference type="InterPro" id="IPR020821">
    <property type="entry name" value="ENPP1-3/EXOG-like_nuc-like"/>
</dbReference>
<dbReference type="GO" id="GO:0016787">
    <property type="term" value="F:hydrolase activity"/>
    <property type="evidence" value="ECO:0007669"/>
    <property type="project" value="InterPro"/>
</dbReference>
<reference evidence="3" key="1">
    <citation type="journal article" date="2021" name="Proc. Natl. Acad. Sci. U.S.A.">
        <title>A Catalog of Tens of Thousands of Viruses from Human Metagenomes Reveals Hidden Associations with Chronic Diseases.</title>
        <authorList>
            <person name="Tisza M.J."/>
            <person name="Buck C.B."/>
        </authorList>
    </citation>
    <scope>NUCLEOTIDE SEQUENCE</scope>
    <source>
        <strain evidence="3">CtQiC1</strain>
    </source>
</reference>
<evidence type="ECO:0000259" key="1">
    <source>
        <dbReference type="SMART" id="SM00477"/>
    </source>
</evidence>
<name>A0A8S5RM13_9VIRU</name>
<dbReference type="EMBL" id="BK059122">
    <property type="protein sequence ID" value="DAE32406.1"/>
    <property type="molecule type" value="Genomic_DNA"/>
</dbReference>
<organism evidence="3">
    <name type="scientific">virus sp. ctQiC1</name>
    <dbReference type="NCBI Taxonomy" id="2825817"/>
    <lineage>
        <taxon>Viruses</taxon>
    </lineage>
</organism>
<dbReference type="InterPro" id="IPR001604">
    <property type="entry name" value="Endo_G_ENPP1-like_dom"/>
</dbReference>
<dbReference type="SUPFAM" id="SSF54060">
    <property type="entry name" value="His-Me finger endonucleases"/>
    <property type="match status" value="1"/>
</dbReference>
<dbReference type="InterPro" id="IPR044929">
    <property type="entry name" value="DNA/RNA_non-sp_Endonuclease_sf"/>
</dbReference>
<feature type="domain" description="ENPP1-3/EXOG-like endonuclease/phosphodiesterase" evidence="1">
    <location>
        <begin position="36"/>
        <end position="198"/>
    </location>
</feature>
<keyword evidence="3" id="KW-0378">Hydrolase</keyword>
<dbReference type="PANTHER" id="PTHR13966">
    <property type="entry name" value="ENDONUCLEASE RELATED"/>
    <property type="match status" value="1"/>
</dbReference>
<dbReference type="GO" id="GO:0004519">
    <property type="term" value="F:endonuclease activity"/>
    <property type="evidence" value="ECO:0007669"/>
    <property type="project" value="UniProtKB-KW"/>
</dbReference>
<dbReference type="PANTHER" id="PTHR13966:SF5">
    <property type="entry name" value="ENDONUCLEASE G, MITOCHONDRIAL"/>
    <property type="match status" value="1"/>
</dbReference>
<dbReference type="GO" id="GO:0046872">
    <property type="term" value="F:metal ion binding"/>
    <property type="evidence" value="ECO:0007669"/>
    <property type="project" value="InterPro"/>
</dbReference>
<protein>
    <submittedName>
        <fullName evidence="3">DNA/RNA endonuclease G, NUC1</fullName>
    </submittedName>
</protein>
<dbReference type="InterPro" id="IPR044925">
    <property type="entry name" value="His-Me_finger_sf"/>
</dbReference>
<keyword evidence="3" id="KW-0540">Nuclease</keyword>
<sequence length="198" mass="22153">MKRKEILSSLVAILIFCLGACVQVLAQKAKVLMIDHESYRVYYNPALGLPEVVLWRLTTGDIGSVKRDPSFRFKTDKDTPRPRVTSAMYSHSGYQRGHMCPAADRSVSKALMKSTFVMSNVAPMTPNLNTGAWKITENYGRQLLCQADTIQISASTIFFPKDTNWIGGGRVAVPHAFMKVITIPGKYDFCKIFILENL</sequence>
<proteinExistence type="predicted"/>
<dbReference type="GO" id="GO:0003676">
    <property type="term" value="F:nucleic acid binding"/>
    <property type="evidence" value="ECO:0007669"/>
    <property type="project" value="InterPro"/>
</dbReference>